<protein>
    <recommendedName>
        <fullName evidence="4">DUF3558 domain-containing protein</fullName>
    </recommendedName>
</protein>
<organism evidence="2 3">
    <name type="scientific">Agromyces tardus</name>
    <dbReference type="NCBI Taxonomy" id="2583849"/>
    <lineage>
        <taxon>Bacteria</taxon>
        <taxon>Bacillati</taxon>
        <taxon>Actinomycetota</taxon>
        <taxon>Actinomycetes</taxon>
        <taxon>Micrococcales</taxon>
        <taxon>Microbacteriaceae</taxon>
        <taxon>Agromyces</taxon>
    </lineage>
</organism>
<gene>
    <name evidence="2" type="ORF">EDM22_04245</name>
</gene>
<dbReference type="AlphaFoldDB" id="A0A3M8AJ54"/>
<keyword evidence="3" id="KW-1185">Reference proteome</keyword>
<dbReference type="Proteomes" id="UP000275048">
    <property type="component" value="Unassembled WGS sequence"/>
</dbReference>
<dbReference type="EMBL" id="RHHB01000004">
    <property type="protein sequence ID" value="RNB51252.1"/>
    <property type="molecule type" value="Genomic_DNA"/>
</dbReference>
<evidence type="ECO:0008006" key="4">
    <source>
        <dbReference type="Google" id="ProtNLM"/>
    </source>
</evidence>
<evidence type="ECO:0000313" key="3">
    <source>
        <dbReference type="Proteomes" id="UP000275048"/>
    </source>
</evidence>
<reference evidence="2 3" key="1">
    <citation type="submission" date="2018-10" db="EMBL/GenBank/DDBJ databases">
        <title>Isolation, diversity and antibacterial activity of antinobacteria from the wheat rhizosphere soil.</title>
        <authorList>
            <person name="Sun T."/>
        </authorList>
    </citation>
    <scope>NUCLEOTIDE SEQUENCE [LARGE SCALE GENOMIC DNA]</scope>
    <source>
        <strain evidence="2 3">SJ-23</strain>
    </source>
</reference>
<feature type="compositionally biased region" description="Low complexity" evidence="1">
    <location>
        <begin position="16"/>
        <end position="36"/>
    </location>
</feature>
<sequence length="170" mass="16946">MILALGLTGCAGGGDAPTNTASSAPAGSSSPEPATAMPSEEPTAGATCDDVLTADAYTKLEADGLVPRESSATDTIAGQIAEQGGLVCSWGKPQSDIILDVRQAMVAGDATAWTNALAAAGYTQTDDPVPGAWTGPVDPGNGLAPIVVVDDDTVTFVSAPTFAEWIRPGV</sequence>
<evidence type="ECO:0000256" key="1">
    <source>
        <dbReference type="SAM" id="MobiDB-lite"/>
    </source>
</evidence>
<evidence type="ECO:0000313" key="2">
    <source>
        <dbReference type="EMBL" id="RNB51252.1"/>
    </source>
</evidence>
<name>A0A3M8AJ54_9MICO</name>
<proteinExistence type="predicted"/>
<feature type="region of interest" description="Disordered" evidence="1">
    <location>
        <begin position="11"/>
        <end position="46"/>
    </location>
</feature>
<comment type="caution">
    <text evidence="2">The sequence shown here is derived from an EMBL/GenBank/DDBJ whole genome shotgun (WGS) entry which is preliminary data.</text>
</comment>
<accession>A0A3M8AJ54</accession>